<dbReference type="STRING" id="133412.A0A1R1XRC8"/>
<dbReference type="CDD" id="cd04188">
    <property type="entry name" value="DPG_synthase"/>
    <property type="match status" value="1"/>
</dbReference>
<keyword evidence="6 14" id="KW-0808">Transferase</keyword>
<dbReference type="SUPFAM" id="SSF53448">
    <property type="entry name" value="Nucleotide-diphospho-sugar transferases"/>
    <property type="match status" value="1"/>
</dbReference>
<evidence type="ECO:0000256" key="5">
    <source>
        <dbReference type="ARBA" id="ARBA00022676"/>
    </source>
</evidence>
<dbReference type="InterPro" id="IPR035518">
    <property type="entry name" value="DPG_synthase"/>
</dbReference>
<keyword evidence="11" id="KW-0472">Membrane</keyword>
<gene>
    <name evidence="14" type="ORF">AYI70_g6128</name>
</gene>
<protein>
    <recommendedName>
        <fullName evidence="4">dolichyl-phosphate beta-glucosyltransferase</fullName>
        <ecNumber evidence="4">2.4.1.117</ecNumber>
    </recommendedName>
</protein>
<dbReference type="EMBL" id="LSSN01002108">
    <property type="protein sequence ID" value="OMJ17213.1"/>
    <property type="molecule type" value="Genomic_DNA"/>
</dbReference>
<dbReference type="Pfam" id="PF00535">
    <property type="entry name" value="Glycos_transf_2"/>
    <property type="match status" value="1"/>
</dbReference>
<evidence type="ECO:0000256" key="11">
    <source>
        <dbReference type="ARBA" id="ARBA00023136"/>
    </source>
</evidence>
<dbReference type="AlphaFoldDB" id="A0A1R1XRC8"/>
<dbReference type="OrthoDB" id="3784at2759"/>
<sequence>MFTTYNIITIFSLLLTLATSILASVVIFLSPKPRKGLESENYYLSSESKDPKKLAKISDKPTLFLSIVVPAYNEELRLPLLLKDIHEYMKSLKKKFTYEVIIVNDASKDDTVKIALEFGKQYDMPIKVKTNAINRGKGGSVTQGILSSSGEYILFCDADGATRFSDIDALLAASKQNSVDNLSICVGSRALTQKLETVVNRSPIRSVLQYCFHQYVYLLGVRGVKDTQCGFKLFSRSAANIIFTQMHVEGFIFDIEVLLLARYYNIPISEVAVNWTEVEGSKMSIVYDSIHMALDLLAVRLNYLLGIWKISQPTKNLH</sequence>
<evidence type="ECO:0000259" key="13">
    <source>
        <dbReference type="Pfam" id="PF00535"/>
    </source>
</evidence>
<keyword evidence="8" id="KW-0256">Endoplasmic reticulum</keyword>
<dbReference type="PANTHER" id="PTHR10859">
    <property type="entry name" value="GLYCOSYL TRANSFERASE"/>
    <property type="match status" value="1"/>
</dbReference>
<reference evidence="14 15" key="1">
    <citation type="submission" date="2017-01" db="EMBL/GenBank/DDBJ databases">
        <authorList>
            <person name="Mah S.A."/>
            <person name="Swanson W.J."/>
            <person name="Moy G.W."/>
            <person name="Vacquier V.D."/>
        </authorList>
    </citation>
    <scope>NUCLEOTIDE SEQUENCE [LARGE SCALE GENOMIC DNA]</scope>
    <source>
        <strain evidence="14 15">GSMNP</strain>
    </source>
</reference>
<dbReference type="InterPro" id="IPR001173">
    <property type="entry name" value="Glyco_trans_2-like"/>
</dbReference>
<comment type="subcellular location">
    <subcellularLocation>
        <location evidence="1">Endoplasmic reticulum membrane</location>
        <topology evidence="1">Single-pass membrane protein</topology>
    </subcellularLocation>
</comment>
<dbReference type="Proteomes" id="UP000187283">
    <property type="component" value="Unassembled WGS sequence"/>
</dbReference>
<accession>A0A1R1XRC8</accession>
<evidence type="ECO:0000256" key="1">
    <source>
        <dbReference type="ARBA" id="ARBA00004389"/>
    </source>
</evidence>
<comment type="catalytic activity">
    <reaction evidence="12">
        <text>a di-trans,poly-cis-dolichyl phosphate + UDP-alpha-D-glucose = a di-trans,poly-cis-dolichyl beta-D-glucosyl phosphate + UDP</text>
        <dbReference type="Rhea" id="RHEA:15401"/>
        <dbReference type="Rhea" id="RHEA-COMP:19498"/>
        <dbReference type="Rhea" id="RHEA-COMP:19502"/>
        <dbReference type="ChEBI" id="CHEBI:57525"/>
        <dbReference type="ChEBI" id="CHEBI:57683"/>
        <dbReference type="ChEBI" id="CHEBI:58223"/>
        <dbReference type="ChEBI" id="CHEBI:58885"/>
        <dbReference type="EC" id="2.4.1.117"/>
    </reaction>
    <physiologicalReaction direction="left-to-right" evidence="12">
        <dbReference type="Rhea" id="RHEA:15402"/>
    </physiologicalReaction>
</comment>
<dbReference type="PANTHER" id="PTHR10859:SF91">
    <property type="entry name" value="DOLICHYL-PHOSPHATE BETA-GLUCOSYLTRANSFERASE"/>
    <property type="match status" value="1"/>
</dbReference>
<evidence type="ECO:0000256" key="6">
    <source>
        <dbReference type="ARBA" id="ARBA00022679"/>
    </source>
</evidence>
<proteinExistence type="inferred from homology"/>
<evidence type="ECO:0000256" key="7">
    <source>
        <dbReference type="ARBA" id="ARBA00022692"/>
    </source>
</evidence>
<evidence type="ECO:0000256" key="12">
    <source>
        <dbReference type="ARBA" id="ARBA00045097"/>
    </source>
</evidence>
<evidence type="ECO:0000256" key="2">
    <source>
        <dbReference type="ARBA" id="ARBA00004922"/>
    </source>
</evidence>
<dbReference type="InterPro" id="IPR029044">
    <property type="entry name" value="Nucleotide-diphossugar_trans"/>
</dbReference>
<dbReference type="EC" id="2.4.1.117" evidence="4"/>
<dbReference type="GO" id="GO:0005789">
    <property type="term" value="C:endoplasmic reticulum membrane"/>
    <property type="evidence" value="ECO:0007669"/>
    <property type="project" value="UniProtKB-SubCell"/>
</dbReference>
<evidence type="ECO:0000256" key="8">
    <source>
        <dbReference type="ARBA" id="ARBA00022824"/>
    </source>
</evidence>
<keyword evidence="10" id="KW-1133">Transmembrane helix</keyword>
<feature type="domain" description="Glycosyltransferase 2-like" evidence="13">
    <location>
        <begin position="66"/>
        <end position="239"/>
    </location>
</feature>
<keyword evidence="9" id="KW-0735">Signal-anchor</keyword>
<dbReference type="GO" id="GO:0004581">
    <property type="term" value="F:dolichyl-phosphate beta-glucosyltransferase activity"/>
    <property type="evidence" value="ECO:0007669"/>
    <property type="project" value="UniProtKB-EC"/>
</dbReference>
<evidence type="ECO:0000313" key="15">
    <source>
        <dbReference type="Proteomes" id="UP000187283"/>
    </source>
</evidence>
<evidence type="ECO:0000313" key="14">
    <source>
        <dbReference type="EMBL" id="OMJ17213.1"/>
    </source>
</evidence>
<evidence type="ECO:0000256" key="10">
    <source>
        <dbReference type="ARBA" id="ARBA00022989"/>
    </source>
</evidence>
<keyword evidence="7" id="KW-0812">Transmembrane</keyword>
<evidence type="ECO:0000256" key="3">
    <source>
        <dbReference type="ARBA" id="ARBA00006739"/>
    </source>
</evidence>
<name>A0A1R1XRC8_9FUNG</name>
<comment type="caution">
    <text evidence="14">The sequence shown here is derived from an EMBL/GenBank/DDBJ whole genome shotgun (WGS) entry which is preliminary data.</text>
</comment>
<comment type="pathway">
    <text evidence="2">Protein modification; protein glycosylation.</text>
</comment>
<organism evidence="14 15">
    <name type="scientific">Smittium culicis</name>
    <dbReference type="NCBI Taxonomy" id="133412"/>
    <lineage>
        <taxon>Eukaryota</taxon>
        <taxon>Fungi</taxon>
        <taxon>Fungi incertae sedis</taxon>
        <taxon>Zoopagomycota</taxon>
        <taxon>Kickxellomycotina</taxon>
        <taxon>Harpellomycetes</taxon>
        <taxon>Harpellales</taxon>
        <taxon>Legeriomycetaceae</taxon>
        <taxon>Smittium</taxon>
    </lineage>
</organism>
<dbReference type="GO" id="GO:0006487">
    <property type="term" value="P:protein N-linked glycosylation"/>
    <property type="evidence" value="ECO:0007669"/>
    <property type="project" value="TreeGrafter"/>
</dbReference>
<evidence type="ECO:0000256" key="4">
    <source>
        <dbReference type="ARBA" id="ARBA00012583"/>
    </source>
</evidence>
<keyword evidence="15" id="KW-1185">Reference proteome</keyword>
<dbReference type="Gene3D" id="3.90.550.10">
    <property type="entry name" value="Spore Coat Polysaccharide Biosynthesis Protein SpsA, Chain A"/>
    <property type="match status" value="1"/>
</dbReference>
<comment type="similarity">
    <text evidence="3">Belongs to the glycosyltransferase 2 family.</text>
</comment>
<evidence type="ECO:0000256" key="9">
    <source>
        <dbReference type="ARBA" id="ARBA00022968"/>
    </source>
</evidence>
<keyword evidence="5" id="KW-0328">Glycosyltransferase</keyword>